<feature type="transmembrane region" description="Helical" evidence="12">
    <location>
        <begin position="237"/>
        <end position="255"/>
    </location>
</feature>
<keyword evidence="7" id="KW-0969">Cilium</keyword>
<reference evidence="13 14" key="2">
    <citation type="submission" date="2016-05" db="EMBL/GenBank/DDBJ databases">
        <title>Lineage-specific infection strategies underlie the spectrum of fungal disease in amphibians.</title>
        <authorList>
            <person name="Cuomo C.A."/>
            <person name="Farrer R.A."/>
            <person name="James T."/>
            <person name="Longcore J."/>
            <person name="Birren B."/>
        </authorList>
    </citation>
    <scope>NUCLEOTIDE SEQUENCE [LARGE SCALE GENOMIC DNA]</scope>
    <source>
        <strain evidence="13 14">JEL423</strain>
    </source>
</reference>
<dbReference type="GO" id="GO:0035869">
    <property type="term" value="C:ciliary transition zone"/>
    <property type="evidence" value="ECO:0007669"/>
    <property type="project" value="TreeGrafter"/>
</dbReference>
<evidence type="ECO:0000256" key="8">
    <source>
        <dbReference type="ARBA" id="ARBA00023136"/>
    </source>
</evidence>
<evidence type="ECO:0000256" key="12">
    <source>
        <dbReference type="SAM" id="Phobius"/>
    </source>
</evidence>
<comment type="similarity">
    <text evidence="2">Belongs to the TMEM231 family.</text>
</comment>
<evidence type="ECO:0000313" key="14">
    <source>
        <dbReference type="Proteomes" id="UP000077115"/>
    </source>
</evidence>
<evidence type="ECO:0000256" key="7">
    <source>
        <dbReference type="ARBA" id="ARBA00023069"/>
    </source>
</evidence>
<dbReference type="AlphaFoldDB" id="A0A177WH12"/>
<dbReference type="EMBL" id="DS022302">
    <property type="protein sequence ID" value="OAJ38780.1"/>
    <property type="molecule type" value="Genomic_DNA"/>
</dbReference>
<reference evidence="13 14" key="1">
    <citation type="submission" date="2006-10" db="EMBL/GenBank/DDBJ databases">
        <title>The Genome Sequence of Batrachochytrium dendrobatidis JEL423.</title>
        <authorList>
            <consortium name="The Broad Institute Genome Sequencing Platform"/>
            <person name="Birren B."/>
            <person name="Lander E."/>
            <person name="Galagan J."/>
            <person name="Cuomo C."/>
            <person name="Devon K."/>
            <person name="Jaffe D."/>
            <person name="Butler J."/>
            <person name="Alvarez P."/>
            <person name="Gnerre S."/>
            <person name="Grabherr M."/>
            <person name="Kleber M."/>
            <person name="Mauceli E."/>
            <person name="Brockman W."/>
            <person name="Young S."/>
            <person name="LaButti K."/>
            <person name="Sykes S."/>
            <person name="DeCaprio D."/>
            <person name="Crawford M."/>
            <person name="Koehrsen M."/>
            <person name="Engels R."/>
            <person name="Montgomery P."/>
            <person name="Pearson M."/>
            <person name="Howarth C."/>
            <person name="Larson L."/>
            <person name="White J."/>
            <person name="O'Leary S."/>
            <person name="Kodira C."/>
            <person name="Zeng Q."/>
            <person name="Yandava C."/>
            <person name="Alvarado L."/>
            <person name="Longcore J."/>
            <person name="James T."/>
        </authorList>
    </citation>
    <scope>NUCLEOTIDE SEQUENCE [LARGE SCALE GENOMIC DNA]</scope>
    <source>
        <strain evidence="13 14">JEL423</strain>
    </source>
</reference>
<keyword evidence="10" id="KW-0966">Cell projection</keyword>
<gene>
    <name evidence="13" type="ORF">BDEG_22686</name>
</gene>
<dbReference type="GO" id="GO:0032880">
    <property type="term" value="P:regulation of protein localization"/>
    <property type="evidence" value="ECO:0007669"/>
    <property type="project" value="TreeGrafter"/>
</dbReference>
<keyword evidence="8 12" id="KW-0472">Membrane</keyword>
<evidence type="ECO:0000256" key="5">
    <source>
        <dbReference type="ARBA" id="ARBA00022692"/>
    </source>
</evidence>
<keyword evidence="5 12" id="KW-0812">Transmembrane</keyword>
<comment type="subcellular location">
    <subcellularLocation>
        <location evidence="1">Cell projection</location>
        <location evidence="1">Cilium membrane</location>
        <topology evidence="1">Multi-pass membrane protein</topology>
    </subcellularLocation>
</comment>
<evidence type="ECO:0000256" key="1">
    <source>
        <dbReference type="ARBA" id="ARBA00004272"/>
    </source>
</evidence>
<evidence type="ECO:0000256" key="11">
    <source>
        <dbReference type="ARBA" id="ARBA00024803"/>
    </source>
</evidence>
<evidence type="ECO:0000256" key="9">
    <source>
        <dbReference type="ARBA" id="ARBA00023180"/>
    </source>
</evidence>
<dbReference type="STRING" id="403673.A0A177WH12"/>
<dbReference type="GO" id="GO:0060271">
    <property type="term" value="P:cilium assembly"/>
    <property type="evidence" value="ECO:0007669"/>
    <property type="project" value="TreeGrafter"/>
</dbReference>
<dbReference type="GO" id="GO:0060170">
    <property type="term" value="C:ciliary membrane"/>
    <property type="evidence" value="ECO:0007669"/>
    <property type="project" value="UniProtKB-SubCell"/>
</dbReference>
<evidence type="ECO:0000313" key="13">
    <source>
        <dbReference type="EMBL" id="OAJ38780.1"/>
    </source>
</evidence>
<dbReference type="PANTHER" id="PTHR14605">
    <property type="entry name" value="CHST5 PROTEIN"/>
    <property type="match status" value="1"/>
</dbReference>
<evidence type="ECO:0000256" key="2">
    <source>
        <dbReference type="ARBA" id="ARBA00009082"/>
    </source>
</evidence>
<evidence type="ECO:0000256" key="6">
    <source>
        <dbReference type="ARBA" id="ARBA00022989"/>
    </source>
</evidence>
<dbReference type="Proteomes" id="UP000077115">
    <property type="component" value="Unassembled WGS sequence"/>
</dbReference>
<keyword evidence="4" id="KW-1003">Cell membrane</keyword>
<dbReference type="PANTHER" id="PTHR14605:SF1">
    <property type="entry name" value="TRANSMEMBRANE PROTEIN 231"/>
    <property type="match status" value="1"/>
</dbReference>
<evidence type="ECO:0000256" key="3">
    <source>
        <dbReference type="ARBA" id="ARBA00015087"/>
    </source>
</evidence>
<organism evidence="13 14">
    <name type="scientific">Batrachochytrium dendrobatidis (strain JEL423)</name>
    <dbReference type="NCBI Taxonomy" id="403673"/>
    <lineage>
        <taxon>Eukaryota</taxon>
        <taxon>Fungi</taxon>
        <taxon>Fungi incertae sedis</taxon>
        <taxon>Chytridiomycota</taxon>
        <taxon>Chytridiomycota incertae sedis</taxon>
        <taxon>Chytridiomycetes</taxon>
        <taxon>Rhizophydiales</taxon>
        <taxon>Rhizophydiales incertae sedis</taxon>
        <taxon>Batrachochytrium</taxon>
    </lineage>
</organism>
<dbReference type="Pfam" id="PF10149">
    <property type="entry name" value="TM231"/>
    <property type="match status" value="1"/>
</dbReference>
<evidence type="ECO:0000256" key="4">
    <source>
        <dbReference type="ARBA" id="ARBA00022475"/>
    </source>
</evidence>
<keyword evidence="9" id="KW-0325">Glycoprotein</keyword>
<accession>A0A177WH12</accession>
<keyword evidence="6 12" id="KW-1133">Transmembrane helix</keyword>
<evidence type="ECO:0000256" key="10">
    <source>
        <dbReference type="ARBA" id="ARBA00023273"/>
    </source>
</evidence>
<name>A0A177WH12_BATDL</name>
<dbReference type="VEuPathDB" id="FungiDB:BDEG_22686"/>
<dbReference type="eggNOG" id="KOG4838">
    <property type="taxonomic scope" value="Eukaryota"/>
</dbReference>
<sequence>MLLWLSLISTLLILPFILAYLGGSFWLKESFYWEQPQVVYAQQLLLLVQGISASTAAPITVMYSTNALFNQFMDPFVRMAAIKSWMVDFDADGVNDQILFNISVPVGADEQSQIRFYTQSMFFIDTASPLTGNSLYVDGDLQLIQRWPMQDKVDYMFTNPAINFTQAVGNDYAALTWPRIVSDYLDKDVRTTLVSPMPIWSTPRGSNDPFTITIKVRIPKDRIVYRPALLQVLKNGWIQYIACWVIVAAVLIPLYKYVLQHQIVATYVSIQTSVDRDAKHPAGFKRPLF</sequence>
<comment type="function">
    <text evidence="11">Transmembrane component of the tectonic-like complex, a complex localized at the transition zone of primary cilia and acting as a barrier that prevents diffusion of transmembrane proteins between the cilia and plasma membranes. Required for ciliogenesis and sonic hedgehog/SHH signaling.</text>
</comment>
<protein>
    <recommendedName>
        <fullName evidence="3">Transmembrane protein 231</fullName>
    </recommendedName>
</protein>
<dbReference type="InterPro" id="IPR019306">
    <property type="entry name" value="TMEM231"/>
</dbReference>
<dbReference type="OrthoDB" id="426438at2759"/>
<proteinExistence type="inferred from homology"/>